<dbReference type="AlphaFoldDB" id="A0A4D6L5R7"/>
<sequence>MVMGRAGGSWLLMALTKTNGGSSALFRRGSGSDLRSEVGDDEARDLPSRFCGGCLRNYVCCVREAPERLPWKKL</sequence>
<reference evidence="1 2" key="1">
    <citation type="submission" date="2019-04" db="EMBL/GenBank/DDBJ databases">
        <title>An improved genome assembly and genetic linkage map for asparagus bean, Vigna unguiculata ssp. sesquipedialis.</title>
        <authorList>
            <person name="Xia Q."/>
            <person name="Zhang R."/>
            <person name="Dong Y."/>
        </authorList>
    </citation>
    <scope>NUCLEOTIDE SEQUENCE [LARGE SCALE GENOMIC DNA]</scope>
    <source>
        <tissue evidence="1">Leaf</tissue>
    </source>
</reference>
<organism evidence="1 2">
    <name type="scientific">Vigna unguiculata</name>
    <name type="common">Cowpea</name>
    <dbReference type="NCBI Taxonomy" id="3917"/>
    <lineage>
        <taxon>Eukaryota</taxon>
        <taxon>Viridiplantae</taxon>
        <taxon>Streptophyta</taxon>
        <taxon>Embryophyta</taxon>
        <taxon>Tracheophyta</taxon>
        <taxon>Spermatophyta</taxon>
        <taxon>Magnoliopsida</taxon>
        <taxon>eudicotyledons</taxon>
        <taxon>Gunneridae</taxon>
        <taxon>Pentapetalae</taxon>
        <taxon>rosids</taxon>
        <taxon>fabids</taxon>
        <taxon>Fabales</taxon>
        <taxon>Fabaceae</taxon>
        <taxon>Papilionoideae</taxon>
        <taxon>50 kb inversion clade</taxon>
        <taxon>NPAAA clade</taxon>
        <taxon>indigoferoid/millettioid clade</taxon>
        <taxon>Phaseoleae</taxon>
        <taxon>Vigna</taxon>
    </lineage>
</organism>
<keyword evidence="2" id="KW-1185">Reference proteome</keyword>
<gene>
    <name evidence="1" type="ORF">DEO72_LG2g4215</name>
</gene>
<proteinExistence type="predicted"/>
<name>A0A4D6L5R7_VIGUN</name>
<accession>A0A4D6L5R7</accession>
<evidence type="ECO:0000313" key="2">
    <source>
        <dbReference type="Proteomes" id="UP000501690"/>
    </source>
</evidence>
<dbReference type="Proteomes" id="UP000501690">
    <property type="component" value="Linkage Group LG2"/>
</dbReference>
<protein>
    <submittedName>
        <fullName evidence="1">Uncharacterized protein</fullName>
    </submittedName>
</protein>
<dbReference type="EMBL" id="CP039346">
    <property type="protein sequence ID" value="QCD83867.1"/>
    <property type="molecule type" value="Genomic_DNA"/>
</dbReference>
<evidence type="ECO:0000313" key="1">
    <source>
        <dbReference type="EMBL" id="QCD83867.1"/>
    </source>
</evidence>